<dbReference type="InterPro" id="IPR043502">
    <property type="entry name" value="DNA/RNA_pol_sf"/>
</dbReference>
<proteinExistence type="inferred from homology"/>
<evidence type="ECO:0000256" key="6">
    <source>
        <dbReference type="ARBA" id="ARBA00022946"/>
    </source>
</evidence>
<dbReference type="EC" id="2.7.7.6" evidence="2 9"/>
<dbReference type="ExpressionAtlas" id="A0A1D6IJU7">
    <property type="expression patterns" value="baseline and differential"/>
</dbReference>
<evidence type="ECO:0000256" key="10">
    <source>
        <dbReference type="SAM" id="MobiDB-lite"/>
    </source>
</evidence>
<dbReference type="SUPFAM" id="SSF56672">
    <property type="entry name" value="DNA/RNA polymerases"/>
    <property type="match status" value="1"/>
</dbReference>
<sequence length="806" mass="91599">MWRRLPTRRLASALLSSSPLQRATATHAPPLERHFPTTASGLLPPSLLPPWQQEPRWFSSSAAAEAVSSEDAEELHHAIEEIVRAQPSPNLPQPQAVAEEHQAPGRDHRSRHRRSGRGRHAEVLAAEHGMTYHRYTSLRRRQIRIETEAWEQAANEYRELLADMCEQKLAPNLPYVKSLFLGWFEPLRDQIATEQELVADPGSRASHGPFFSMLPADMMAVITMHKLMGLLMTGSGDGSVRVIQAACQIGEAIEHEVRINRFLEKTRKKNNKEMENEEEAGDTNIAIEQQRLRKKVTDLMKKQKLRQVRNIVKNQDKSRPWGQDAHAKVGSRLIDLFIGTAHIQPPASQSSDGLPDIRPAFRHEMRTMVKEQQKSSRRYGVIKCDPLVRQGLDRTAKHMVIPYMPMLIPPICWTGYDKGAHLFLPSYVMRTHGARQQRDAVKRAPREQMQFVFEALNTLGSTKWRVNKRVLSIVDRIWSNGGRLADLVDRTDVPVPEKPDTEDETLLKNWKWHLRAAKKKNSERHSQRCDVELKLAVARKMKDEEGFYYPHNLDFRGRAYPMHPYLNHLGSDLCRGVLEFAEGRPLGKSGLRWLKIHLANLYAAGVDKLSYDGRIAFAENHLEEIFDSADRPLEGRRWWLGAEDPFQCLAVCMNLTEALRSSSPETTISHIPVHQDGSCNGLQHYAALGKDKVDRKLVKQTVMTSVYGVTYIGAREQIRRRLKERGVIPNDSELFGASCYAAKVTLTALGEMFQAARSIMNWLGDCAKVIACENEPVRWTTPLGLPVVQPYRKLGRHLVGVSVEYS</sequence>
<dbReference type="Gene3D" id="1.10.150.20">
    <property type="entry name" value="5' to 3' exonuclease, C-terminal subdomain"/>
    <property type="match status" value="1"/>
</dbReference>
<reference evidence="12" key="1">
    <citation type="submission" date="2015-12" db="EMBL/GenBank/DDBJ databases">
        <title>Update maize B73 reference genome by single molecule sequencing technologies.</title>
        <authorList>
            <consortium name="Maize Genome Sequencing Project"/>
            <person name="Ware D."/>
        </authorList>
    </citation>
    <scope>NUCLEOTIDE SEQUENCE [LARGE SCALE GENOMIC DNA]</scope>
    <source>
        <tissue evidence="12">Seedling</tissue>
    </source>
</reference>
<feature type="region of interest" description="Disordered" evidence="10">
    <location>
        <begin position="87"/>
        <end position="119"/>
    </location>
</feature>
<accession>A0A3L6E4X9</accession>
<dbReference type="GO" id="GO:0000428">
    <property type="term" value="C:DNA-directed RNA polymerase complex"/>
    <property type="evidence" value="ECO:0007669"/>
    <property type="project" value="UniProtKB-KW"/>
</dbReference>
<dbReference type="GO" id="GO:0005737">
    <property type="term" value="C:cytoplasm"/>
    <property type="evidence" value="ECO:0007669"/>
    <property type="project" value="UniProtKB-ARBA"/>
</dbReference>
<evidence type="ECO:0000256" key="4">
    <source>
        <dbReference type="ARBA" id="ARBA00022679"/>
    </source>
</evidence>
<evidence type="ECO:0000313" key="12">
    <source>
        <dbReference type="EMBL" id="ONM59711.1"/>
    </source>
</evidence>
<feature type="compositionally biased region" description="Basic and acidic residues" evidence="10">
    <location>
        <begin position="98"/>
        <end position="107"/>
    </location>
</feature>
<feature type="domain" description="DNA-directed RNA polymerase N-terminal" evidence="11">
    <location>
        <begin position="140"/>
        <end position="461"/>
    </location>
</feature>
<evidence type="ECO:0000256" key="5">
    <source>
        <dbReference type="ARBA" id="ARBA00022695"/>
    </source>
</evidence>
<keyword evidence="4 9" id="KW-0808">Transferase</keyword>
<evidence type="ECO:0000256" key="3">
    <source>
        <dbReference type="ARBA" id="ARBA00022478"/>
    </source>
</evidence>
<dbReference type="Gene3D" id="1.10.287.280">
    <property type="match status" value="1"/>
</dbReference>
<comment type="catalytic activity">
    <reaction evidence="8 9">
        <text>RNA(n) + a ribonucleoside 5'-triphosphate = RNA(n+1) + diphosphate</text>
        <dbReference type="Rhea" id="RHEA:21248"/>
        <dbReference type="Rhea" id="RHEA-COMP:14527"/>
        <dbReference type="Rhea" id="RHEA-COMP:17342"/>
        <dbReference type="ChEBI" id="CHEBI:33019"/>
        <dbReference type="ChEBI" id="CHEBI:61557"/>
        <dbReference type="ChEBI" id="CHEBI:140395"/>
        <dbReference type="EC" id="2.7.7.6"/>
    </reaction>
</comment>
<evidence type="ECO:0000256" key="2">
    <source>
        <dbReference type="ARBA" id="ARBA00012418"/>
    </source>
</evidence>
<dbReference type="FunFam" id="1.10.287.260:FF:000001">
    <property type="entry name" value="DNA-directed RNA polymerase"/>
    <property type="match status" value="1"/>
</dbReference>
<evidence type="ECO:0000256" key="7">
    <source>
        <dbReference type="ARBA" id="ARBA00023163"/>
    </source>
</evidence>
<evidence type="ECO:0000259" key="11">
    <source>
        <dbReference type="SMART" id="SM01311"/>
    </source>
</evidence>
<comment type="similarity">
    <text evidence="1 9">Belongs to the phage and mitochondrial RNA polymerase family.</text>
</comment>
<dbReference type="InterPro" id="IPR029262">
    <property type="entry name" value="RPOL_N"/>
</dbReference>
<gene>
    <name evidence="12" type="ORF">ZEAMMB73_Zm00001d022169</name>
</gene>
<organism evidence="12">
    <name type="scientific">Zea mays</name>
    <name type="common">Maize</name>
    <dbReference type="NCBI Taxonomy" id="4577"/>
    <lineage>
        <taxon>Eukaryota</taxon>
        <taxon>Viridiplantae</taxon>
        <taxon>Streptophyta</taxon>
        <taxon>Embryophyta</taxon>
        <taxon>Tracheophyta</taxon>
        <taxon>Spermatophyta</taxon>
        <taxon>Magnoliopsida</taxon>
        <taxon>Liliopsida</taxon>
        <taxon>Poales</taxon>
        <taxon>Poaceae</taxon>
        <taxon>PACMAD clade</taxon>
        <taxon>Panicoideae</taxon>
        <taxon>Andropogonodae</taxon>
        <taxon>Andropogoneae</taxon>
        <taxon>Tripsacinae</taxon>
        <taxon>Zea</taxon>
    </lineage>
</organism>
<dbReference type="GO" id="GO:0006351">
    <property type="term" value="P:DNA-templated transcription"/>
    <property type="evidence" value="ECO:0007669"/>
    <property type="project" value="InterPro"/>
</dbReference>
<dbReference type="Gene3D" id="1.10.1320.10">
    <property type="entry name" value="DNA-directed RNA polymerase, N-terminal domain"/>
    <property type="match status" value="1"/>
</dbReference>
<dbReference type="Gene3D" id="1.10.287.260">
    <property type="match status" value="1"/>
</dbReference>
<dbReference type="GO" id="GO:0003899">
    <property type="term" value="F:DNA-directed RNA polymerase activity"/>
    <property type="evidence" value="ECO:0007669"/>
    <property type="project" value="UniProtKB-EC"/>
</dbReference>
<keyword evidence="3 9" id="KW-0240">DNA-directed RNA polymerase</keyword>
<evidence type="ECO:0000256" key="9">
    <source>
        <dbReference type="RuleBase" id="RU003805"/>
    </source>
</evidence>
<dbReference type="PROSITE" id="PS00900">
    <property type="entry name" value="RNA_POL_PHAGE_1"/>
    <property type="match status" value="1"/>
</dbReference>
<dbReference type="GO" id="GO:0003677">
    <property type="term" value="F:DNA binding"/>
    <property type="evidence" value="ECO:0007669"/>
    <property type="project" value="InterPro"/>
</dbReference>
<evidence type="ECO:0000256" key="1">
    <source>
        <dbReference type="ARBA" id="ARBA00009493"/>
    </source>
</evidence>
<dbReference type="InterPro" id="IPR046950">
    <property type="entry name" value="DNA-dir_Rpol_C_phage-type"/>
</dbReference>
<dbReference type="Pfam" id="PF00940">
    <property type="entry name" value="RNA_pol"/>
    <property type="match status" value="1"/>
</dbReference>
<dbReference type="Pfam" id="PF14700">
    <property type="entry name" value="RPOL_N"/>
    <property type="match status" value="1"/>
</dbReference>
<dbReference type="InterPro" id="IPR037159">
    <property type="entry name" value="RNA_POL_N_sf"/>
</dbReference>
<feature type="region of interest" description="Disordered" evidence="10">
    <location>
        <begin position="16"/>
        <end position="41"/>
    </location>
</feature>
<dbReference type="FunFam" id="1.10.1320.10:FF:000001">
    <property type="entry name" value="DNA-directed RNA polymerase"/>
    <property type="match status" value="1"/>
</dbReference>
<dbReference type="FunFam" id="1.10.287.280:FF:000001">
    <property type="entry name" value="DNA-directed RNA polymerase"/>
    <property type="match status" value="1"/>
</dbReference>
<keyword evidence="7 9" id="KW-0804">Transcription</keyword>
<feature type="compositionally biased region" description="Basic residues" evidence="10">
    <location>
        <begin position="108"/>
        <end position="118"/>
    </location>
</feature>
<dbReference type="InterPro" id="IPR002092">
    <property type="entry name" value="DNA-dir_Rpol_phage-type"/>
</dbReference>
<keyword evidence="6" id="KW-0809">Transit peptide</keyword>
<dbReference type="PANTHER" id="PTHR10102:SF0">
    <property type="entry name" value="DNA-DIRECTED RNA POLYMERASE, MITOCHONDRIAL"/>
    <property type="match status" value="1"/>
</dbReference>
<dbReference type="EMBL" id="CM007650">
    <property type="protein sequence ID" value="ONM59711.1"/>
    <property type="molecule type" value="Genomic_DNA"/>
</dbReference>
<evidence type="ECO:0000256" key="8">
    <source>
        <dbReference type="ARBA" id="ARBA00048552"/>
    </source>
</evidence>
<dbReference type="PROSITE" id="PS00489">
    <property type="entry name" value="RNA_POL_PHAGE_2"/>
    <property type="match status" value="1"/>
</dbReference>
<dbReference type="SMART" id="SM01311">
    <property type="entry name" value="RPOL_N"/>
    <property type="match status" value="1"/>
</dbReference>
<keyword evidence="5 9" id="KW-0548">Nucleotidyltransferase</keyword>
<protein>
    <recommendedName>
        <fullName evidence="2 9">DNA-directed RNA polymerase</fullName>
        <ecNumber evidence="2 9">2.7.7.6</ecNumber>
    </recommendedName>
</protein>
<accession>A0A1D6IJU7</accession>
<comment type="function">
    <text evidence="9">DNA-dependent RNA polymerase catalyzes the transcription of DNA into RNA using the four ribonucleoside triphosphates as substrates.</text>
</comment>
<dbReference type="InterPro" id="IPR024075">
    <property type="entry name" value="DNA-dir_RNA_pol_helix_hairp_sf"/>
</dbReference>
<dbReference type="PANTHER" id="PTHR10102">
    <property type="entry name" value="DNA-DIRECTED RNA POLYMERASE, MITOCHONDRIAL"/>
    <property type="match status" value="1"/>
</dbReference>
<dbReference type="AlphaFoldDB" id="A0A1D6IJU7"/>
<name>A0A1D6IJU7_MAIZE</name>